<dbReference type="EMBL" id="JBIAWJ010000011">
    <property type="protein sequence ID" value="MFF4524046.1"/>
    <property type="molecule type" value="Genomic_DNA"/>
</dbReference>
<dbReference type="SUPFAM" id="SSF47413">
    <property type="entry name" value="lambda repressor-like DNA-binding domains"/>
    <property type="match status" value="1"/>
</dbReference>
<sequence length="284" mass="32162">MAGGATSASGSDPVQAFARQLRELRLLCFEPTEEQLAREMGYGRSTVSAILNGRRFPSWPLTAAFVKACGAKPEDWLDRYREAKRKYDSWRRGATEAGIPSPAVTGDAMLAATWYRTNPEFYDAAAKQVRKARSEIRVTYTRRFPPDQYRAKASADYFEAILDWARQDAEDERSVRRIIGIPELDGVPDRDVLAWAREHRDKTIGILNYEASVLRWTARADGLNMALVDDDVVFLAFSGGVRQKLNGFSVKDHTFMSYFSSYFEQLWTSLPSLGEYLDEVEPDS</sequence>
<evidence type="ECO:0000259" key="1">
    <source>
        <dbReference type="PROSITE" id="PS50943"/>
    </source>
</evidence>
<keyword evidence="3" id="KW-1185">Reference proteome</keyword>
<evidence type="ECO:0000313" key="2">
    <source>
        <dbReference type="EMBL" id="MFF4524046.1"/>
    </source>
</evidence>
<name>A0ABW6UKW2_9ACTN</name>
<dbReference type="RefSeq" id="WP_350951420.1">
    <property type="nucleotide sequence ID" value="NZ_JBEOYX010000002.1"/>
</dbReference>
<dbReference type="PROSITE" id="PS50943">
    <property type="entry name" value="HTH_CROC1"/>
    <property type="match status" value="1"/>
</dbReference>
<comment type="caution">
    <text evidence="2">The sequence shown here is derived from an EMBL/GenBank/DDBJ whole genome shotgun (WGS) entry which is preliminary data.</text>
</comment>
<evidence type="ECO:0000313" key="3">
    <source>
        <dbReference type="Proteomes" id="UP001602058"/>
    </source>
</evidence>
<dbReference type="Gene3D" id="1.10.260.40">
    <property type="entry name" value="lambda repressor-like DNA-binding domains"/>
    <property type="match status" value="1"/>
</dbReference>
<dbReference type="Proteomes" id="UP001602058">
    <property type="component" value="Unassembled WGS sequence"/>
</dbReference>
<protein>
    <submittedName>
        <fullName evidence="2">Helix-turn-helix domain-containing protein</fullName>
    </submittedName>
</protein>
<feature type="domain" description="HTH cro/C1-type" evidence="1">
    <location>
        <begin position="34"/>
        <end position="77"/>
    </location>
</feature>
<dbReference type="CDD" id="cd00093">
    <property type="entry name" value="HTH_XRE"/>
    <property type="match status" value="1"/>
</dbReference>
<accession>A0ABW6UKW2</accession>
<proteinExistence type="predicted"/>
<dbReference type="InterPro" id="IPR001387">
    <property type="entry name" value="Cro/C1-type_HTH"/>
</dbReference>
<reference evidence="2 3" key="1">
    <citation type="submission" date="2024-10" db="EMBL/GenBank/DDBJ databases">
        <title>The Natural Products Discovery Center: Release of the First 8490 Sequenced Strains for Exploring Actinobacteria Biosynthetic Diversity.</title>
        <authorList>
            <person name="Kalkreuter E."/>
            <person name="Kautsar S.A."/>
            <person name="Yang D."/>
            <person name="Bader C.D."/>
            <person name="Teijaro C.N."/>
            <person name="Fluegel L."/>
            <person name="Davis C.M."/>
            <person name="Simpson J.R."/>
            <person name="Lauterbach L."/>
            <person name="Steele A.D."/>
            <person name="Gui C."/>
            <person name="Meng S."/>
            <person name="Li G."/>
            <person name="Viehrig K."/>
            <person name="Ye F."/>
            <person name="Su P."/>
            <person name="Kiefer A.F."/>
            <person name="Nichols A."/>
            <person name="Cepeda A.J."/>
            <person name="Yan W."/>
            <person name="Fan B."/>
            <person name="Jiang Y."/>
            <person name="Adhikari A."/>
            <person name="Zheng C.-J."/>
            <person name="Schuster L."/>
            <person name="Cowan T.M."/>
            <person name="Smanski M.J."/>
            <person name="Chevrette M.G."/>
            <person name="De Carvalho L.P.S."/>
            <person name="Shen B."/>
        </authorList>
    </citation>
    <scope>NUCLEOTIDE SEQUENCE [LARGE SCALE GENOMIC DNA]</scope>
    <source>
        <strain evidence="2 3">NPDC001390</strain>
    </source>
</reference>
<organism evidence="2 3">
    <name type="scientific">Streptomyces bluensis</name>
    <dbReference type="NCBI Taxonomy" id="33897"/>
    <lineage>
        <taxon>Bacteria</taxon>
        <taxon>Bacillati</taxon>
        <taxon>Actinomycetota</taxon>
        <taxon>Actinomycetes</taxon>
        <taxon>Kitasatosporales</taxon>
        <taxon>Streptomycetaceae</taxon>
        <taxon>Streptomyces</taxon>
    </lineage>
</organism>
<gene>
    <name evidence="2" type="ORF">ACFY1D_21900</name>
</gene>
<dbReference type="Pfam" id="PF13560">
    <property type="entry name" value="HTH_31"/>
    <property type="match status" value="1"/>
</dbReference>
<dbReference type="InterPro" id="IPR010982">
    <property type="entry name" value="Lambda_DNA-bd_dom_sf"/>
</dbReference>
<dbReference type="SMART" id="SM00530">
    <property type="entry name" value="HTH_XRE"/>
    <property type="match status" value="1"/>
</dbReference>